<accession>A0A9J7MRX0</accession>
<evidence type="ECO:0000256" key="1">
    <source>
        <dbReference type="SAM" id="MobiDB-lite"/>
    </source>
</evidence>
<reference evidence="3" key="2">
    <citation type="submission" date="2025-08" db="UniProtKB">
        <authorList>
            <consortium name="RefSeq"/>
        </authorList>
    </citation>
    <scope>IDENTIFICATION</scope>
    <source>
        <strain evidence="3">S238N-H82</strain>
        <tissue evidence="3">Testes</tissue>
    </source>
</reference>
<sequence length="379" mass="41348">MEATEKVLKVRLIGYKCRVAGGDAVLKSVDILTPKRACLSDSSQGGGKDCHGSRDCFSEGDRNPPMTGVVGFSKETTLALLPRMHMEELQSELNRRNIVVKLAGEHQRGRGDLEHVLREVMTREYEVEGDEGMDTTNTSSAFVHCSSNTSSAFQHCSQLGQALLRPNNNQASLQNAPELSQPTEKGQASSRQAAEASSTNTCPGQVQVKKESKIVYDFEQHTNSVAGVTEPSTSQTQYPGIVHGPQSNCARSQNLIVKIKTEPGLEEETEGEQLQDLRSELCPSSPGQLSQELDRVDVFTEGQGGCKPSTSSEEPVKLWEIQGQQLHQGEPEPVAAQGSQKRFASLDTKQLNELEDLELTVHNTTVRSTRWGAKIFKGG</sequence>
<keyword evidence="2" id="KW-1185">Reference proteome</keyword>
<evidence type="ECO:0000313" key="2">
    <source>
        <dbReference type="Proteomes" id="UP000001554"/>
    </source>
</evidence>
<feature type="region of interest" description="Disordered" evidence="1">
    <location>
        <begin position="172"/>
        <end position="205"/>
    </location>
</feature>
<dbReference type="Proteomes" id="UP000001554">
    <property type="component" value="Chromosome 5"/>
</dbReference>
<reference evidence="2" key="1">
    <citation type="journal article" date="2020" name="Nat. Ecol. Evol.">
        <title>Deeply conserved synteny resolves early events in vertebrate evolution.</title>
        <authorList>
            <person name="Simakov O."/>
            <person name="Marletaz F."/>
            <person name="Yue J.X."/>
            <person name="O'Connell B."/>
            <person name="Jenkins J."/>
            <person name="Brandt A."/>
            <person name="Calef R."/>
            <person name="Tung C.H."/>
            <person name="Huang T.K."/>
            <person name="Schmutz J."/>
            <person name="Satoh N."/>
            <person name="Yu J.K."/>
            <person name="Putnam N.H."/>
            <person name="Green R.E."/>
            <person name="Rokhsar D.S."/>
        </authorList>
    </citation>
    <scope>NUCLEOTIDE SEQUENCE [LARGE SCALE GENOMIC DNA]</scope>
    <source>
        <strain evidence="2">S238N-H82</strain>
    </source>
</reference>
<feature type="compositionally biased region" description="Polar residues" evidence="1">
    <location>
        <begin position="172"/>
        <end position="186"/>
    </location>
</feature>
<dbReference type="RefSeq" id="XP_035676801.1">
    <property type="nucleotide sequence ID" value="XM_035820908.1"/>
</dbReference>
<organism evidence="2 3">
    <name type="scientific">Branchiostoma floridae</name>
    <name type="common">Florida lancelet</name>
    <name type="synonym">Amphioxus</name>
    <dbReference type="NCBI Taxonomy" id="7739"/>
    <lineage>
        <taxon>Eukaryota</taxon>
        <taxon>Metazoa</taxon>
        <taxon>Chordata</taxon>
        <taxon>Cephalochordata</taxon>
        <taxon>Leptocardii</taxon>
        <taxon>Amphioxiformes</taxon>
        <taxon>Branchiostomatidae</taxon>
        <taxon>Branchiostoma</taxon>
    </lineage>
</organism>
<feature type="compositionally biased region" description="Basic and acidic residues" evidence="1">
    <location>
        <begin position="48"/>
        <end position="62"/>
    </location>
</feature>
<evidence type="ECO:0000313" key="3">
    <source>
        <dbReference type="RefSeq" id="XP_035676801.1"/>
    </source>
</evidence>
<proteinExistence type="predicted"/>
<dbReference type="AlphaFoldDB" id="A0A9J7MRX0"/>
<protein>
    <submittedName>
        <fullName evidence="3">Uncharacterized protein LOC118415946 isoform X2</fullName>
    </submittedName>
</protein>
<gene>
    <name evidence="3" type="primary">LOC118415946</name>
</gene>
<name>A0A9J7MRX0_BRAFL</name>
<feature type="region of interest" description="Disordered" evidence="1">
    <location>
        <begin position="40"/>
        <end position="62"/>
    </location>
</feature>
<feature type="compositionally biased region" description="Low complexity" evidence="1">
    <location>
        <begin position="187"/>
        <end position="198"/>
    </location>
</feature>
<dbReference type="GeneID" id="118415946"/>